<dbReference type="InterPro" id="IPR007948">
    <property type="entry name" value="DUF736"/>
</dbReference>
<sequence>MQEQRKGKTKMAEYTLKEKKGCLFNNATKEKETQPDYTGKVFLEGKTYRLAGWIRKSATGKNYLSLSLSEPNLEKKSEKNSTAFETDGNDFTDIEENFPF</sequence>
<proteinExistence type="predicted"/>
<organism evidence="1 2">
    <name type="scientific">Leptospira borgpetersenii str. 200701203</name>
    <dbReference type="NCBI Taxonomy" id="1193007"/>
    <lineage>
        <taxon>Bacteria</taxon>
        <taxon>Pseudomonadati</taxon>
        <taxon>Spirochaetota</taxon>
        <taxon>Spirochaetia</taxon>
        <taxon>Leptospirales</taxon>
        <taxon>Leptospiraceae</taxon>
        <taxon>Leptospira</taxon>
    </lineage>
</organism>
<dbReference type="Pfam" id="PF05284">
    <property type="entry name" value="DUF736"/>
    <property type="match status" value="1"/>
</dbReference>
<gene>
    <name evidence="1" type="ORF">LEP1GSC123_2509</name>
</gene>
<dbReference type="Proteomes" id="UP000011783">
    <property type="component" value="Unassembled WGS sequence"/>
</dbReference>
<dbReference type="AlphaFoldDB" id="M3HLV7"/>
<dbReference type="BioCyc" id="LBOR1193007:G11KN-3252-MONOMER"/>
<protein>
    <submittedName>
        <fullName evidence="1">PF05284 family protein</fullName>
    </submittedName>
</protein>
<name>M3HLV7_LEPBO</name>
<accession>M3HLV7</accession>
<dbReference type="EMBL" id="AKWO02000082">
    <property type="protein sequence ID" value="EMF98634.1"/>
    <property type="molecule type" value="Genomic_DNA"/>
</dbReference>
<evidence type="ECO:0000313" key="1">
    <source>
        <dbReference type="EMBL" id="EMF98634.1"/>
    </source>
</evidence>
<evidence type="ECO:0000313" key="2">
    <source>
        <dbReference type="Proteomes" id="UP000011783"/>
    </source>
</evidence>
<comment type="caution">
    <text evidence="1">The sequence shown here is derived from an EMBL/GenBank/DDBJ whole genome shotgun (WGS) entry which is preliminary data.</text>
</comment>
<reference evidence="1 2" key="1">
    <citation type="submission" date="2013-01" db="EMBL/GenBank/DDBJ databases">
        <authorList>
            <person name="Harkins D.M."/>
            <person name="Durkin A.S."/>
            <person name="Brinkac L.M."/>
            <person name="Haft D.H."/>
            <person name="Selengut J.D."/>
            <person name="Sanka R."/>
            <person name="DePew J."/>
            <person name="Purushe J."/>
            <person name="Picardeau M."/>
            <person name="Werts C."/>
            <person name="Goarant C."/>
            <person name="Vinetz J.M."/>
            <person name="Sutton G.G."/>
            <person name="Nierman W.C."/>
            <person name="Fouts D.E."/>
        </authorList>
    </citation>
    <scope>NUCLEOTIDE SEQUENCE [LARGE SCALE GENOMIC DNA]</scope>
    <source>
        <strain evidence="1 2">200701203</strain>
    </source>
</reference>